<dbReference type="PANTHER" id="PTHR22648:SF0">
    <property type="entry name" value="TRANSCRIPTION TERMINATION_ANTITERMINATION PROTEIN NUSA"/>
    <property type="match status" value="1"/>
</dbReference>
<keyword evidence="2 7" id="KW-0963">Cytoplasm</keyword>
<keyword evidence="5 7" id="KW-0805">Transcription regulation</keyword>
<evidence type="ECO:0000313" key="10">
    <source>
        <dbReference type="Proteomes" id="UP000034406"/>
    </source>
</evidence>
<dbReference type="PANTHER" id="PTHR22648">
    <property type="entry name" value="TRANSCRIPTION TERMINATION FACTOR NUSA"/>
    <property type="match status" value="1"/>
</dbReference>
<evidence type="ECO:0000256" key="3">
    <source>
        <dbReference type="ARBA" id="ARBA00022814"/>
    </source>
</evidence>
<dbReference type="InterPro" id="IPR009019">
    <property type="entry name" value="KH_sf_prok-type"/>
</dbReference>
<dbReference type="InterPro" id="IPR058582">
    <property type="entry name" value="KH_NusA_2nd"/>
</dbReference>
<keyword evidence="6 7" id="KW-0804">Transcription</keyword>
<dbReference type="Gene3D" id="3.30.300.20">
    <property type="match status" value="2"/>
</dbReference>
<dbReference type="Gene3D" id="3.30.1480.10">
    <property type="entry name" value="NusA, N-terminal domain"/>
    <property type="match status" value="1"/>
</dbReference>
<dbReference type="InterPro" id="IPR036555">
    <property type="entry name" value="NusA_N_sf"/>
</dbReference>
<keyword evidence="1 7" id="KW-0806">Transcription termination</keyword>
<comment type="function">
    <text evidence="7">Participates in both transcription termination and antitermination.</text>
</comment>
<dbReference type="InterPro" id="IPR012340">
    <property type="entry name" value="NA-bd_OB-fold"/>
</dbReference>
<dbReference type="CDD" id="cd02134">
    <property type="entry name" value="KH-II_NusA_rpt1"/>
    <property type="match status" value="1"/>
</dbReference>
<sequence>MDLKKLPKTEFAVSIAQLAGERGIPAEDILNIIEQGLISAYKRDQKEHGIIIDEADQFEVELSAESGSFEIYLIEGENRTKVTPPGFGRIATQTAMNVLKQGLSELQNEKMIAEYRQKMGTLIHGVITRIDSNRIIVSIDRETEALCPKEEMVFSENLKPGDKKLFILKSIEEDLTGRKTIIVSRRDPEFIRQLFIREVPEVANGSVVVEKIARSPGDRTKIAVSSNQAGIDPVGSCIGQKGSRVQSVLNELPQDEKVDVILFSENQNQFIAQALSPAQNVKVISVKNNFANVQVPEDQLALAIGGGGENVRLAGILTGLDIKVSKLETA</sequence>
<name>A0A0G0JLI2_9BACT</name>
<evidence type="ECO:0000313" key="9">
    <source>
        <dbReference type="EMBL" id="KKQ68533.1"/>
    </source>
</evidence>
<comment type="caution">
    <text evidence="9">The sequence shown here is derived from an EMBL/GenBank/DDBJ whole genome shotgun (WGS) entry which is preliminary data.</text>
</comment>
<dbReference type="GO" id="GO:0003723">
    <property type="term" value="F:RNA binding"/>
    <property type="evidence" value="ECO:0007669"/>
    <property type="project" value="UniProtKB-UniRule"/>
</dbReference>
<protein>
    <recommendedName>
        <fullName evidence="7">Transcription termination/antitermination protein NusA</fullName>
    </recommendedName>
</protein>
<keyword evidence="3 7" id="KW-0889">Transcription antitermination</keyword>
<dbReference type="Pfam" id="PF13184">
    <property type="entry name" value="KH_NusA_1st"/>
    <property type="match status" value="1"/>
</dbReference>
<proteinExistence type="inferred from homology"/>
<dbReference type="GO" id="GO:0003700">
    <property type="term" value="F:DNA-binding transcription factor activity"/>
    <property type="evidence" value="ECO:0007669"/>
    <property type="project" value="InterPro"/>
</dbReference>
<keyword evidence="4 7" id="KW-0694">RNA-binding</keyword>
<feature type="domain" description="S1 motif" evidence="8">
    <location>
        <begin position="120"/>
        <end position="186"/>
    </location>
</feature>
<organism evidence="9 10">
    <name type="scientific">Candidatus Shapirobacteria bacterium GW2011_GWE2_38_30</name>
    <dbReference type="NCBI Taxonomy" id="1618490"/>
    <lineage>
        <taxon>Bacteria</taxon>
        <taxon>Candidatus Shapironibacteriota</taxon>
    </lineage>
</organism>
<evidence type="ECO:0000256" key="6">
    <source>
        <dbReference type="ARBA" id="ARBA00023163"/>
    </source>
</evidence>
<reference evidence="9 10" key="1">
    <citation type="journal article" date="2015" name="Nature">
        <title>rRNA introns, odd ribosomes, and small enigmatic genomes across a large radiation of phyla.</title>
        <authorList>
            <person name="Brown C.T."/>
            <person name="Hug L.A."/>
            <person name="Thomas B.C."/>
            <person name="Sharon I."/>
            <person name="Castelle C.J."/>
            <person name="Singh A."/>
            <person name="Wilkins M.J."/>
            <person name="Williams K.H."/>
            <person name="Banfield J.F."/>
        </authorList>
    </citation>
    <scope>NUCLEOTIDE SEQUENCE [LARGE SCALE GENOMIC DNA]</scope>
</reference>
<evidence type="ECO:0000256" key="7">
    <source>
        <dbReference type="HAMAP-Rule" id="MF_00945"/>
    </source>
</evidence>
<dbReference type="SUPFAM" id="SSF69705">
    <property type="entry name" value="Transcription factor NusA, N-terminal domain"/>
    <property type="match status" value="1"/>
</dbReference>
<dbReference type="Pfam" id="PF26594">
    <property type="entry name" value="KH_NusA_2nd"/>
    <property type="match status" value="1"/>
</dbReference>
<evidence type="ECO:0000256" key="4">
    <source>
        <dbReference type="ARBA" id="ARBA00022884"/>
    </source>
</evidence>
<gene>
    <name evidence="7" type="primary">nusA</name>
    <name evidence="9" type="ORF">US90_C0023G0008</name>
</gene>
<dbReference type="STRING" id="1618490.US90_C0023G0008"/>
<dbReference type="InterPro" id="IPR010213">
    <property type="entry name" value="TF_NusA"/>
</dbReference>
<evidence type="ECO:0000256" key="1">
    <source>
        <dbReference type="ARBA" id="ARBA00022472"/>
    </source>
</evidence>
<dbReference type="PROSITE" id="PS50126">
    <property type="entry name" value="S1"/>
    <property type="match status" value="1"/>
</dbReference>
<dbReference type="SUPFAM" id="SSF50249">
    <property type="entry name" value="Nucleic acid-binding proteins"/>
    <property type="match status" value="1"/>
</dbReference>
<dbReference type="PROSITE" id="PS50084">
    <property type="entry name" value="KH_TYPE_1"/>
    <property type="match status" value="1"/>
</dbReference>
<dbReference type="GO" id="GO:0006353">
    <property type="term" value="P:DNA-templated transcription termination"/>
    <property type="evidence" value="ECO:0007669"/>
    <property type="project" value="UniProtKB-UniRule"/>
</dbReference>
<dbReference type="SMART" id="SM00316">
    <property type="entry name" value="S1"/>
    <property type="match status" value="1"/>
</dbReference>
<dbReference type="NCBIfam" id="TIGR01953">
    <property type="entry name" value="NusA"/>
    <property type="match status" value="1"/>
</dbReference>
<dbReference type="FunFam" id="3.30.300.20:FF:000002">
    <property type="entry name" value="Transcription termination/antitermination protein NusA"/>
    <property type="match status" value="1"/>
</dbReference>
<dbReference type="InterPro" id="IPR003029">
    <property type="entry name" value="S1_domain"/>
</dbReference>
<dbReference type="AlphaFoldDB" id="A0A0G0JLI2"/>
<evidence type="ECO:0000256" key="5">
    <source>
        <dbReference type="ARBA" id="ARBA00023015"/>
    </source>
</evidence>
<dbReference type="Gene3D" id="2.40.50.140">
    <property type="entry name" value="Nucleic acid-binding proteins"/>
    <property type="match status" value="1"/>
</dbReference>
<comment type="similarity">
    <text evidence="7">Belongs to the NusA family.</text>
</comment>
<dbReference type="SUPFAM" id="SSF54814">
    <property type="entry name" value="Prokaryotic type KH domain (KH-domain type II)"/>
    <property type="match status" value="2"/>
</dbReference>
<comment type="subunit">
    <text evidence="7">Monomer. Binds directly to the core enzyme of the DNA-dependent RNA polymerase and to nascent RNA.</text>
</comment>
<dbReference type="GO" id="GO:0031564">
    <property type="term" value="P:transcription antitermination"/>
    <property type="evidence" value="ECO:0007669"/>
    <property type="project" value="UniProtKB-UniRule"/>
</dbReference>
<dbReference type="EMBL" id="LBUT01000023">
    <property type="protein sequence ID" value="KKQ68533.1"/>
    <property type="molecule type" value="Genomic_DNA"/>
</dbReference>
<dbReference type="InterPro" id="IPR025249">
    <property type="entry name" value="TF_NusA_KH_1st"/>
</dbReference>
<dbReference type="InterPro" id="IPR030842">
    <property type="entry name" value="TF_NusA_bacterial"/>
</dbReference>
<dbReference type="HAMAP" id="MF_00945_B">
    <property type="entry name" value="NusA_B"/>
    <property type="match status" value="1"/>
</dbReference>
<dbReference type="Proteomes" id="UP000034406">
    <property type="component" value="Unassembled WGS sequence"/>
</dbReference>
<comment type="subcellular location">
    <subcellularLocation>
        <location evidence="7">Cytoplasm</location>
    </subcellularLocation>
</comment>
<dbReference type="GO" id="GO:0005829">
    <property type="term" value="C:cytosol"/>
    <property type="evidence" value="ECO:0007669"/>
    <property type="project" value="TreeGrafter"/>
</dbReference>
<dbReference type="Pfam" id="PF08529">
    <property type="entry name" value="NusA_N"/>
    <property type="match status" value="1"/>
</dbReference>
<evidence type="ECO:0000256" key="2">
    <source>
        <dbReference type="ARBA" id="ARBA00022490"/>
    </source>
</evidence>
<dbReference type="InterPro" id="IPR015946">
    <property type="entry name" value="KH_dom-like_a/b"/>
</dbReference>
<dbReference type="InterPro" id="IPR013735">
    <property type="entry name" value="TF_NusA_N"/>
</dbReference>
<evidence type="ECO:0000259" key="8">
    <source>
        <dbReference type="PROSITE" id="PS50126"/>
    </source>
</evidence>
<accession>A0A0G0JLI2</accession>